<protein>
    <submittedName>
        <fullName evidence="2">Putative trasncriptional regulator protein</fullName>
    </submittedName>
</protein>
<reference evidence="2" key="8">
    <citation type="journal article" date="2000" name="Appl. Environ. Microbiol.">
        <title>Molecular diversity of plasmids bearing genes that encode toluene and xylene metabolism in Pseudomonas strains isolated from different contaminated sites in Belarus.</title>
        <authorList>
            <person name="Sentchilo V.S."/>
            <person name="Perebituk A.N."/>
            <person name="Zehnder A.J.B."/>
            <person name="van der Meer J.R."/>
        </authorList>
    </citation>
    <scope>NUCLEOTIDE SEQUENCE</scope>
    <source>
        <strain evidence="2">MT53</strain>
        <plasmid evidence="2">pWW53</plasmid>
    </source>
</reference>
<dbReference type="CDD" id="cd20303">
    <property type="entry name" value="cupin_ChrR_1"/>
    <property type="match status" value="2"/>
</dbReference>
<dbReference type="EMBL" id="AB238971">
    <property type="protein sequence ID" value="BAF02424.1"/>
    <property type="molecule type" value="Genomic_DNA"/>
</dbReference>
<organism evidence="2">
    <name type="scientific">Pseudomonas putida</name>
    <name type="common">Arthrobacter siderocapsulatus</name>
    <dbReference type="NCBI Taxonomy" id="303"/>
    <lineage>
        <taxon>Bacteria</taxon>
        <taxon>Pseudomonadati</taxon>
        <taxon>Pseudomonadota</taxon>
        <taxon>Gammaproteobacteria</taxon>
        <taxon>Pseudomonadales</taxon>
        <taxon>Pseudomonadaceae</taxon>
        <taxon>Pseudomonas</taxon>
    </lineage>
</organism>
<proteinExistence type="predicted"/>
<dbReference type="InterPro" id="IPR011051">
    <property type="entry name" value="RmlC_Cupin_sf"/>
</dbReference>
<reference evidence="2" key="11">
    <citation type="journal article" date="2012" name="Environ. Microbiol.">
        <title>ParI, an orphan ParA family protein from Pseudomonas putida KT2440-specific genomic island, interferes with the partition system of IncP-7 plasmids.</title>
        <authorList>
            <person name="Miyakoshi M."/>
            <person name="Shintani M."/>
            <person name="Inoue K."/>
            <person name="Terabayashi T."/>
            <person name="Sai F."/>
            <person name="Ohkuma M."/>
            <person name="Nojiri H."/>
            <person name="Nagata Y."/>
            <person name="Tsuda M."/>
        </authorList>
    </citation>
    <scope>NUCLEOTIDE SEQUENCE</scope>
    <source>
        <strain evidence="2">MT53</strain>
        <plasmid evidence="2">pWW53</plasmid>
    </source>
</reference>
<dbReference type="InterPro" id="IPR025979">
    <property type="entry name" value="ChrR-like_cupin_dom"/>
</dbReference>
<feature type="domain" description="ChrR-like cupin" evidence="1">
    <location>
        <begin position="14"/>
        <end position="116"/>
    </location>
</feature>
<reference evidence="2" key="1">
    <citation type="journal article" date="1985" name="J. Bacteriol.">
        <title>Evolutionary conservation of genes coding for meta pathway enzymes within TOL plasmids pWW0 and pWW53.</title>
        <authorList>
            <person name="Keil H."/>
            <person name="Keil S."/>
            <person name="Pickup R.W."/>
            <person name="Williams P.A."/>
        </authorList>
    </citation>
    <scope>NUCLEOTIDE SEQUENCE</scope>
    <source>
        <strain evidence="2">MT53</strain>
        <plasmid evidence="2">pWW53</plasmid>
    </source>
</reference>
<reference evidence="2" key="2">
    <citation type="journal article" date="1987" name="J. Bacteriol.">
        <title>Gene organization of the first catabolic operon of TOL plasmid pWW53: production of indigo by the xylA gene product.</title>
        <authorList>
            <person name="Keil H."/>
            <person name="Saint C.M."/>
            <person name="Williams P.A."/>
        </authorList>
    </citation>
    <scope>NUCLEOTIDE SEQUENCE</scope>
    <source>
        <strain evidence="2">MT53</strain>
        <plasmid evidence="2">pWW53</plasmid>
    </source>
</reference>
<keyword evidence="2" id="KW-0614">Plasmid</keyword>
<evidence type="ECO:0000259" key="1">
    <source>
        <dbReference type="Pfam" id="PF12973"/>
    </source>
</evidence>
<reference evidence="2" key="10">
    <citation type="journal article" date="2007" name="J. Mol. Biol.">
        <title>Complete sequence determination combined with analysis of transposition/site-specific recombination events to explain genetic organization of IncP-7 TOL plasmid pWW53 and related mobile genetic elements.</title>
        <authorList>
            <person name="Yano H."/>
            <person name="Garruto C.E."/>
            <person name="Sota M."/>
            <person name="Ohtsubo Y."/>
            <person name="Nagata Y."/>
            <person name="Zylstra G.J."/>
            <person name="Williams P.A."/>
            <person name="Tsuda M."/>
        </authorList>
    </citation>
    <scope>NUCLEOTIDE SEQUENCE</scope>
    <source>
        <strain evidence="2">MT53</strain>
        <plasmid evidence="2">pWW53</plasmid>
    </source>
</reference>
<evidence type="ECO:0000313" key="2">
    <source>
        <dbReference type="EMBL" id="BAF02424.1"/>
    </source>
</evidence>
<reference evidence="2" key="4">
    <citation type="journal article" date="1988" name="J. Gen. Microbiol.">
        <title>The presence of two complete homologous meta pathway operons on TOL plasmid pWW53.</title>
        <authorList>
            <person name="Osborne D.J."/>
            <person name="Pickup R.W."/>
            <person name="Williams P.A."/>
        </authorList>
    </citation>
    <scope>NUCLEOTIDE SEQUENCE</scope>
    <source>
        <strain evidence="2">MT53</strain>
        <plasmid evidence="2">pWW53</plasmid>
    </source>
</reference>
<geneLocation type="plasmid" evidence="2">
    <name>pWW53</name>
</geneLocation>
<feature type="domain" description="ChrR-like cupin" evidence="1">
    <location>
        <begin position="122"/>
        <end position="221"/>
    </location>
</feature>
<sequence length="231" mass="25468">MKIKAMKLNSDLSQRVVVEPSSLQWVDSPATGIQRQLLERDGDEVARATSFVRYAPGSRFKRHVHHLGEEILVLDGMFTDESGTFGPGTYIKNPPGSSHAPSSATGCTLFVKLRHLDLADSQRTVVDTRNGPWFPGLVPGLSVMPLSEFDTQHTALVRWAPGTRFNSHRHYGGEEIYVLEGVFEDEFGSYPAGTWMRSPHLSAHRPFSNEGCTILVKTGHLPVAESNEALA</sequence>
<dbReference type="Pfam" id="PF12973">
    <property type="entry name" value="Cupin_7"/>
    <property type="match status" value="2"/>
</dbReference>
<dbReference type="AlphaFoldDB" id="F1LIT5"/>
<name>F1LIT5_PSEPU</name>
<reference evidence="2" key="9">
    <citation type="journal article" date="2001" name="J. Bacteriol.">
        <title>Identification and characterization of Tn4656, a novel class II transposon carrying a set of toluene-degrading genes from TOL plasmid pWW53.</title>
        <authorList>
            <person name="Tsuda M."/>
            <person name="Genka H."/>
        </authorList>
    </citation>
    <scope>NUCLEOTIDE SEQUENCE</scope>
    <source>
        <strain evidence="2">MT53</strain>
        <plasmid evidence="2">pWW53</plasmid>
    </source>
</reference>
<dbReference type="InterPro" id="IPR014710">
    <property type="entry name" value="RmlC-like_jellyroll"/>
</dbReference>
<accession>F1LIT5</accession>
<dbReference type="SUPFAM" id="SSF51182">
    <property type="entry name" value="RmlC-like cupins"/>
    <property type="match status" value="2"/>
</dbReference>
<dbReference type="Gene3D" id="2.60.120.10">
    <property type="entry name" value="Jelly Rolls"/>
    <property type="match status" value="2"/>
</dbReference>
<reference evidence="2" key="5">
    <citation type="journal article" date="1992" name="Nucleic Acids Res.">
        <title>Identical resolvases are encoded by Pseudomonas TOL plasmids pWW53 and pDK1.</title>
        <authorList>
            <person name="Assinder S.J."/>
            <person name="De Marco P."/>
            <person name="Sayers J.R."/>
            <person name="Shaw L.E."/>
            <person name="Winson M.K."/>
            <person name="Williams P.A."/>
        </authorList>
    </citation>
    <scope>NUCLEOTIDE SEQUENCE</scope>
    <source>
        <strain evidence="2">MT53</strain>
        <plasmid evidence="2">pWW53</plasmid>
    </source>
</reference>
<reference evidence="2" key="3">
    <citation type="journal article" date="1987" name="J. Gen. Microbiol.">
        <title>Molecular analysis of regulatory and structural xyl genes of the TOL plasmid pWW53-4.</title>
        <authorList>
            <person name="Keil H."/>
            <person name="Keil S."/>
            <person name="Williams P.A."/>
        </authorList>
    </citation>
    <scope>NUCLEOTIDE SEQUENCE</scope>
    <source>
        <strain evidence="2">MT53</strain>
        <plasmid evidence="2">pWW53</plasmid>
    </source>
</reference>
<reference evidence="2" key="6">
    <citation type="journal article" date="1993" name="J. Gen. Microbiol.">
        <title>A comparison of the multiple alleles of xylS carried by TOL plasmids pWW53 and pDK1 and its implications for their evolutionary relationship.</title>
        <authorList>
            <person name="Assinder S.J."/>
            <person name="de Marco P."/>
            <person name="Osborne D.J."/>
            <person name="Poh C.L."/>
            <person name="Shaw L.E."/>
            <person name="Winson M.K."/>
            <person name="Williams P.A."/>
        </authorList>
    </citation>
    <scope>NUCLEOTIDE SEQUENCE</scope>
    <source>
        <strain evidence="2">MT53</strain>
        <plasmid evidence="2">pWW53</plasmid>
    </source>
</reference>
<reference evidence="2" key="7">
    <citation type="journal article" date="1997" name="J. Bacteriol.">
        <title>Transcriptional control of the multiple catabolic pathways encoded on the TOL plasmid pWW53 of Pseudomonas putida MT53.</title>
        <authorList>
            <person name="Gallegos M.T."/>
            <person name="Williams P.A."/>
            <person name="Ramos J.L."/>
        </authorList>
    </citation>
    <scope>NUCLEOTIDE SEQUENCE</scope>
    <source>
        <strain evidence="2">MT53</strain>
        <plasmid evidence="2">pWW53</plasmid>
    </source>
</reference>